<dbReference type="GO" id="GO:0003906">
    <property type="term" value="F:DNA-(apurinic or apyrimidinic site) endonuclease activity"/>
    <property type="evidence" value="ECO:0007669"/>
    <property type="project" value="TreeGrafter"/>
</dbReference>
<gene>
    <name evidence="7" type="primary">nfo</name>
    <name evidence="9" type="ORF">SAMN04488571_10826</name>
</gene>
<dbReference type="Proteomes" id="UP000326500">
    <property type="component" value="Unassembled WGS sequence"/>
</dbReference>
<proteinExistence type="inferred from homology"/>
<dbReference type="InterPro" id="IPR001719">
    <property type="entry name" value="AP_endonuc_2"/>
</dbReference>
<keyword evidence="10" id="KW-1185">Reference proteome</keyword>
<evidence type="ECO:0000256" key="7">
    <source>
        <dbReference type="HAMAP-Rule" id="MF_00152"/>
    </source>
</evidence>
<dbReference type="GO" id="GO:0006284">
    <property type="term" value="P:base-excision repair"/>
    <property type="evidence" value="ECO:0007669"/>
    <property type="project" value="TreeGrafter"/>
</dbReference>
<dbReference type="PANTHER" id="PTHR21445:SF0">
    <property type="entry name" value="APURINIC-APYRIMIDINIC ENDONUCLEASE"/>
    <property type="match status" value="1"/>
</dbReference>
<protein>
    <recommendedName>
        <fullName evidence="7">Probable endonuclease 4</fullName>
        <ecNumber evidence="7">3.1.21.2</ecNumber>
    </recommendedName>
    <alternativeName>
        <fullName evidence="7">Endodeoxyribonuclease IV</fullName>
    </alternativeName>
    <alternativeName>
        <fullName evidence="7">Endonuclease IV</fullName>
    </alternativeName>
</protein>
<evidence type="ECO:0000256" key="2">
    <source>
        <dbReference type="ARBA" id="ARBA00022723"/>
    </source>
</evidence>
<sequence length="282" mass="29661">MVLVGCHVSIAGSIDLAIQRAIDAGCDTFQIFSRNPRGWKAKDLDPASIDAFRAALSASGIGPVVDHMPYLPNLASPDDAIYEKSVEALTGELRRCSLLGIPYLVTHLGHHRGSGADEGRERVIAAVNRALADAGESGVMLLLENTAGEKNSVGSTIADLARILDGIDADGRVGVCFDTCHAFAAGYDLRTAEGVGAAFGELDDLIGLSRLRVVHVNDCKGELGSGLDRHEHIGLGSIGEAGFRHVFRHPGVRGLPLICETPVDGRRNDAGNIAKVRELAGA</sequence>
<evidence type="ECO:0000256" key="4">
    <source>
        <dbReference type="ARBA" id="ARBA00022801"/>
    </source>
</evidence>
<dbReference type="GO" id="GO:0003677">
    <property type="term" value="F:DNA binding"/>
    <property type="evidence" value="ECO:0007669"/>
    <property type="project" value="InterPro"/>
</dbReference>
<feature type="binding site" evidence="7">
    <location>
        <position position="215"/>
    </location>
    <ligand>
        <name>Zn(2+)</name>
        <dbReference type="ChEBI" id="CHEBI:29105"/>
        <label>2</label>
    </ligand>
</feature>
<dbReference type="CDD" id="cd00019">
    <property type="entry name" value="AP2Ec"/>
    <property type="match status" value="1"/>
</dbReference>
<feature type="binding site" evidence="7">
    <location>
        <position position="181"/>
    </location>
    <ligand>
        <name>Zn(2+)</name>
        <dbReference type="ChEBI" id="CHEBI:29105"/>
        <label>3</label>
    </ligand>
</feature>
<feature type="binding site" evidence="7">
    <location>
        <position position="144"/>
    </location>
    <ligand>
        <name>Zn(2+)</name>
        <dbReference type="ChEBI" id="CHEBI:29105"/>
        <label>2</label>
    </ligand>
</feature>
<dbReference type="EC" id="3.1.21.2" evidence="7"/>
<feature type="binding site" evidence="7">
    <location>
        <position position="144"/>
    </location>
    <ligand>
        <name>Zn(2+)</name>
        <dbReference type="ChEBI" id="CHEBI:29105"/>
        <label>1</label>
    </ligand>
</feature>
<dbReference type="AlphaFoldDB" id="A0A1G9B6A4"/>
<feature type="binding site" evidence="7">
    <location>
        <position position="228"/>
    </location>
    <ligand>
        <name>Zn(2+)</name>
        <dbReference type="ChEBI" id="CHEBI:29105"/>
        <label>3</label>
    </ligand>
</feature>
<feature type="binding site" evidence="7">
    <location>
        <position position="260"/>
    </location>
    <ligand>
        <name>Zn(2+)</name>
        <dbReference type="ChEBI" id="CHEBI:29105"/>
        <label>2</label>
    </ligand>
</feature>
<dbReference type="InterPro" id="IPR018246">
    <property type="entry name" value="AP_endonuc_F2_Zn_BS"/>
</dbReference>
<keyword evidence="6 7" id="KW-0234">DNA repair</keyword>
<dbReference type="FunFam" id="3.20.20.150:FF:000001">
    <property type="entry name" value="Probable endonuclease 4"/>
    <property type="match status" value="1"/>
</dbReference>
<keyword evidence="2 7" id="KW-0479">Metal-binding</keyword>
<dbReference type="GO" id="GO:0008081">
    <property type="term" value="F:phosphoric diester hydrolase activity"/>
    <property type="evidence" value="ECO:0007669"/>
    <property type="project" value="TreeGrafter"/>
</dbReference>
<comment type="function">
    <text evidence="7">Endonuclease IV plays a role in DNA repair. It cleaves phosphodiester bonds at apurinic or apyrimidinic (AP) sites, generating a 3'-hydroxyl group and a 5'-terminal sugar phosphate.</text>
</comment>
<organism evidence="9 10">
    <name type="scientific">Methanoculleus thermophilus</name>
    <dbReference type="NCBI Taxonomy" id="2200"/>
    <lineage>
        <taxon>Archaea</taxon>
        <taxon>Methanobacteriati</taxon>
        <taxon>Methanobacteriota</taxon>
        <taxon>Stenosarchaea group</taxon>
        <taxon>Methanomicrobia</taxon>
        <taxon>Methanomicrobiales</taxon>
        <taxon>Methanomicrobiaceae</taxon>
        <taxon>Methanoculleus</taxon>
    </lineage>
</organism>
<dbReference type="InterPro" id="IPR013022">
    <property type="entry name" value="Xyl_isomerase-like_TIM-brl"/>
</dbReference>
<feature type="binding site" evidence="7">
    <location>
        <position position="107"/>
    </location>
    <ligand>
        <name>Zn(2+)</name>
        <dbReference type="ChEBI" id="CHEBI:29105"/>
        <label>1</label>
    </ligand>
</feature>
<evidence type="ECO:0000256" key="1">
    <source>
        <dbReference type="ARBA" id="ARBA00005340"/>
    </source>
</evidence>
<feature type="binding site" evidence="7">
    <location>
        <position position="67"/>
    </location>
    <ligand>
        <name>Zn(2+)</name>
        <dbReference type="ChEBI" id="CHEBI:29105"/>
        <label>1</label>
    </ligand>
</feature>
<comment type="catalytic activity">
    <reaction evidence="7">
        <text>Endonucleolytic cleavage to 5'-phosphooligonucleotide end-products.</text>
        <dbReference type="EC" id="3.1.21.2"/>
    </reaction>
</comment>
<dbReference type="RefSeq" id="WP_066957170.1">
    <property type="nucleotide sequence ID" value="NZ_BCNX01000007.1"/>
</dbReference>
<evidence type="ECO:0000256" key="5">
    <source>
        <dbReference type="ARBA" id="ARBA00022833"/>
    </source>
</evidence>
<dbReference type="PROSITE" id="PS51432">
    <property type="entry name" value="AP_NUCLEASE_F2_4"/>
    <property type="match status" value="1"/>
</dbReference>
<dbReference type="SUPFAM" id="SSF51658">
    <property type="entry name" value="Xylose isomerase-like"/>
    <property type="match status" value="1"/>
</dbReference>
<keyword evidence="7" id="KW-0540">Nuclease</keyword>
<dbReference type="SMART" id="SM00518">
    <property type="entry name" value="AP2Ec"/>
    <property type="match status" value="1"/>
</dbReference>
<dbReference type="STRING" id="2200.GCA_001571405_01271"/>
<dbReference type="GO" id="GO:0008270">
    <property type="term" value="F:zinc ion binding"/>
    <property type="evidence" value="ECO:0007669"/>
    <property type="project" value="UniProtKB-UniRule"/>
</dbReference>
<dbReference type="InterPro" id="IPR036237">
    <property type="entry name" value="Xyl_isomerase-like_sf"/>
</dbReference>
<keyword evidence="5 7" id="KW-0862">Zinc</keyword>
<comment type="cofactor">
    <cofactor evidence="7">
        <name>Zn(2+)</name>
        <dbReference type="ChEBI" id="CHEBI:29105"/>
    </cofactor>
    <text evidence="7">Binds 3 Zn(2+) ions.</text>
</comment>
<dbReference type="EMBL" id="FNFT01000008">
    <property type="protein sequence ID" value="SDK35033.1"/>
    <property type="molecule type" value="Genomic_DNA"/>
</dbReference>
<dbReference type="PROSITE" id="PS00730">
    <property type="entry name" value="AP_NUCLEASE_F2_2"/>
    <property type="match status" value="1"/>
</dbReference>
<evidence type="ECO:0000256" key="6">
    <source>
        <dbReference type="ARBA" id="ARBA00023204"/>
    </source>
</evidence>
<keyword evidence="3 7" id="KW-0227">DNA damage</keyword>
<evidence type="ECO:0000259" key="8">
    <source>
        <dbReference type="Pfam" id="PF01261"/>
    </source>
</evidence>
<dbReference type="Gene3D" id="3.20.20.150">
    <property type="entry name" value="Divalent-metal-dependent TIM barrel enzymes"/>
    <property type="match status" value="1"/>
</dbReference>
<feature type="binding site" evidence="7">
    <location>
        <position position="178"/>
    </location>
    <ligand>
        <name>Zn(2+)</name>
        <dbReference type="ChEBI" id="CHEBI:29105"/>
        <label>2</label>
    </ligand>
</feature>
<dbReference type="GO" id="GO:0008833">
    <property type="term" value="F:deoxyribonuclease IV (phage-T4-induced) activity"/>
    <property type="evidence" value="ECO:0007669"/>
    <property type="project" value="UniProtKB-UniRule"/>
</dbReference>
<dbReference type="PANTHER" id="PTHR21445">
    <property type="entry name" value="ENDONUCLEASE IV ENDODEOXYRIBONUCLEASE IV"/>
    <property type="match status" value="1"/>
</dbReference>
<evidence type="ECO:0000313" key="10">
    <source>
        <dbReference type="Proteomes" id="UP000326500"/>
    </source>
</evidence>
<comment type="similarity">
    <text evidence="1 7">Belongs to the AP endonuclease 2 family.</text>
</comment>
<evidence type="ECO:0000313" key="9">
    <source>
        <dbReference type="EMBL" id="SDK35033.1"/>
    </source>
</evidence>
<keyword evidence="7 9" id="KW-0255">Endonuclease</keyword>
<dbReference type="HAMAP" id="MF_00152">
    <property type="entry name" value="Nfo"/>
    <property type="match status" value="1"/>
</dbReference>
<reference evidence="9 10" key="1">
    <citation type="submission" date="2016-10" db="EMBL/GenBank/DDBJ databases">
        <authorList>
            <person name="Varghese N."/>
            <person name="Submissions S."/>
        </authorList>
    </citation>
    <scope>NUCLEOTIDE SEQUENCE [LARGE SCALE GENOMIC DNA]</scope>
    <source>
        <strain evidence="9 10">DSM 2373</strain>
    </source>
</reference>
<feature type="binding site" evidence="7">
    <location>
        <position position="230"/>
    </location>
    <ligand>
        <name>Zn(2+)</name>
        <dbReference type="ChEBI" id="CHEBI:29105"/>
        <label>3</label>
    </ligand>
</feature>
<keyword evidence="4 7" id="KW-0378">Hydrolase</keyword>
<name>A0A1G9B6A4_9EURY</name>
<dbReference type="NCBIfam" id="TIGR00587">
    <property type="entry name" value="nfo"/>
    <property type="match status" value="1"/>
</dbReference>
<accession>A0A1G9B6A4</accession>
<dbReference type="OrthoDB" id="33250at2157"/>
<dbReference type="Pfam" id="PF01261">
    <property type="entry name" value="AP_endonuc_2"/>
    <property type="match status" value="1"/>
</dbReference>
<feature type="domain" description="Xylose isomerase-like TIM barrel" evidence="8">
    <location>
        <begin position="19"/>
        <end position="270"/>
    </location>
</feature>
<evidence type="ECO:0000256" key="3">
    <source>
        <dbReference type="ARBA" id="ARBA00022763"/>
    </source>
</evidence>